<protein>
    <submittedName>
        <fullName evidence="1">Uncharacterized protein</fullName>
    </submittedName>
</protein>
<gene>
    <name evidence="1" type="ORF">GOODEAATRI_009769</name>
</gene>
<evidence type="ECO:0000313" key="2">
    <source>
        <dbReference type="Proteomes" id="UP001476798"/>
    </source>
</evidence>
<proteinExistence type="predicted"/>
<name>A0ABV0PMF5_9TELE</name>
<comment type="caution">
    <text evidence="1">The sequence shown here is derived from an EMBL/GenBank/DDBJ whole genome shotgun (WGS) entry which is preliminary data.</text>
</comment>
<organism evidence="1 2">
    <name type="scientific">Goodea atripinnis</name>
    <dbReference type="NCBI Taxonomy" id="208336"/>
    <lineage>
        <taxon>Eukaryota</taxon>
        <taxon>Metazoa</taxon>
        <taxon>Chordata</taxon>
        <taxon>Craniata</taxon>
        <taxon>Vertebrata</taxon>
        <taxon>Euteleostomi</taxon>
        <taxon>Actinopterygii</taxon>
        <taxon>Neopterygii</taxon>
        <taxon>Teleostei</taxon>
        <taxon>Neoteleostei</taxon>
        <taxon>Acanthomorphata</taxon>
        <taxon>Ovalentaria</taxon>
        <taxon>Atherinomorphae</taxon>
        <taxon>Cyprinodontiformes</taxon>
        <taxon>Goodeidae</taxon>
        <taxon>Goodea</taxon>
    </lineage>
</organism>
<sequence length="172" mass="19212">MASNGDGLSLTDGELCIESCPQCQALTDKHRYMDSILFVFGRKWMRTKGIGHPLWTQSKMGVIAGSVMVLTSLNRKLTWGESRGHTMAAFSGHREDGDELLGFCFSFLSHFPFFSLLPCPSLISSPLLLLAPRMFASLLNCFHKPDTKACSDVCYPLNTVQLTSPSLWKHWH</sequence>
<evidence type="ECO:0000313" key="1">
    <source>
        <dbReference type="EMBL" id="MEQ2184603.1"/>
    </source>
</evidence>
<reference evidence="1 2" key="1">
    <citation type="submission" date="2021-06" db="EMBL/GenBank/DDBJ databases">
        <authorList>
            <person name="Palmer J.M."/>
        </authorList>
    </citation>
    <scope>NUCLEOTIDE SEQUENCE [LARGE SCALE GENOMIC DNA]</scope>
    <source>
        <strain evidence="1 2">GA_2019</strain>
        <tissue evidence="1">Muscle</tissue>
    </source>
</reference>
<dbReference type="Proteomes" id="UP001476798">
    <property type="component" value="Unassembled WGS sequence"/>
</dbReference>
<accession>A0ABV0PMF5</accession>
<dbReference type="EMBL" id="JAHRIO010080520">
    <property type="protein sequence ID" value="MEQ2184603.1"/>
    <property type="molecule type" value="Genomic_DNA"/>
</dbReference>
<keyword evidence="2" id="KW-1185">Reference proteome</keyword>